<evidence type="ECO:0000313" key="1">
    <source>
        <dbReference type="EMBL" id="MUM65773.1"/>
    </source>
</evidence>
<keyword evidence="2" id="KW-1185">Reference proteome</keyword>
<dbReference type="RefSeq" id="WP_155864189.1">
    <property type="nucleotide sequence ID" value="NZ_WFIY01000004.1"/>
</dbReference>
<comment type="caution">
    <text evidence="1">The sequence shown here is derived from an EMBL/GenBank/DDBJ whole genome shotgun (WGS) entry which is preliminary data.</text>
</comment>
<organism evidence="1 2">
    <name type="scientific">Acidianus infernus</name>
    <dbReference type="NCBI Taxonomy" id="12915"/>
    <lineage>
        <taxon>Archaea</taxon>
        <taxon>Thermoproteota</taxon>
        <taxon>Thermoprotei</taxon>
        <taxon>Sulfolobales</taxon>
        <taxon>Sulfolobaceae</taxon>
        <taxon>Acidianus</taxon>
    </lineage>
</organism>
<dbReference type="Proteomes" id="UP000440125">
    <property type="component" value="Unassembled WGS sequence"/>
</dbReference>
<dbReference type="EMBL" id="WFIY01000004">
    <property type="protein sequence ID" value="MUM65773.1"/>
    <property type="molecule type" value="Genomic_DNA"/>
</dbReference>
<proteinExistence type="predicted"/>
<dbReference type="AlphaFoldDB" id="A0A6A9QIX6"/>
<name>A0A6A9QIX6_ACIIN</name>
<gene>
    <name evidence="1" type="ORF">D1867_11090</name>
</gene>
<evidence type="ECO:0000313" key="2">
    <source>
        <dbReference type="Proteomes" id="UP000440125"/>
    </source>
</evidence>
<reference evidence="1 2" key="1">
    <citation type="submission" date="2019-10" db="EMBL/GenBank/DDBJ databases">
        <title>Genome Sequences from Six Type Strain Members of the Archaeal Family Sulfolobaceae: Acidianus ambivalens, Acidianus infernus, Metallosphaera prunae, Stygiolobus azoricus, Sulfolobus metallicus, and Sulfurisphaera ohwakuensis.</title>
        <authorList>
            <person name="Counts J.A."/>
            <person name="Kelly R.M."/>
        </authorList>
    </citation>
    <scope>NUCLEOTIDE SEQUENCE [LARGE SCALE GENOMIC DNA]</scope>
    <source>
        <strain evidence="1 2">DSM 3191</strain>
    </source>
</reference>
<sequence length="137" mass="15666">MQSGEKSFKIDKNSFNNIAIPVEIYTSFEAEIDGKKYIGREVSIDLYALRIDFGTILPLSFTKQLVHVYRNTDGTVRREAHVVTFYGKKGISRGYIVSKPRAISTLEDSESFTQEILTKKDNGLLVENIIPNFYHIR</sequence>
<accession>A0A6A9QIX6</accession>
<protein>
    <submittedName>
        <fullName evidence="1">Uncharacterized protein</fullName>
    </submittedName>
</protein>